<proteinExistence type="predicted"/>
<dbReference type="SMART" id="SM00175">
    <property type="entry name" value="RAB"/>
    <property type="match status" value="1"/>
</dbReference>
<dbReference type="PANTHER" id="PTHR47978">
    <property type="match status" value="1"/>
</dbReference>
<dbReference type="InterPro" id="IPR005225">
    <property type="entry name" value="Small_GTP-bd"/>
</dbReference>
<evidence type="ECO:0000313" key="3">
    <source>
        <dbReference type="Proteomes" id="UP001470230"/>
    </source>
</evidence>
<protein>
    <submittedName>
        <fullName evidence="2">Intraflagellar transport protein 27</fullName>
    </submittedName>
</protein>
<dbReference type="SMART" id="SM00173">
    <property type="entry name" value="RAS"/>
    <property type="match status" value="1"/>
</dbReference>
<sequence length="187" mass="20750">MSHVVLRSKLLVVGPSTVGKTSLIKSFATDGGQFLPAYTMTLSAELVTKAVTNEEHNTTVEFFMYDISGSSIYEYEYPDVFRDANQIMVVFDVTRSETLKECGAWLDKVAKYAGKSLPGVLVGNKNDLSEFADVSIDDCKNFATERALEYFDVSAKTYAGVVDPFNLLAERFIALYENEVDTFINAD</sequence>
<dbReference type="InterPro" id="IPR027417">
    <property type="entry name" value="P-loop_NTPase"/>
</dbReference>
<keyword evidence="3" id="KW-1185">Reference proteome</keyword>
<organism evidence="2 3">
    <name type="scientific">Tritrichomonas musculus</name>
    <dbReference type="NCBI Taxonomy" id="1915356"/>
    <lineage>
        <taxon>Eukaryota</taxon>
        <taxon>Metamonada</taxon>
        <taxon>Parabasalia</taxon>
        <taxon>Tritrichomonadida</taxon>
        <taxon>Tritrichomonadidae</taxon>
        <taxon>Tritrichomonas</taxon>
    </lineage>
</organism>
<dbReference type="PRINTS" id="PR00449">
    <property type="entry name" value="RASTRNSFRMNG"/>
</dbReference>
<dbReference type="SUPFAM" id="SSF52540">
    <property type="entry name" value="P-loop containing nucleoside triphosphate hydrolases"/>
    <property type="match status" value="1"/>
</dbReference>
<dbReference type="PROSITE" id="PS51419">
    <property type="entry name" value="RAB"/>
    <property type="match status" value="1"/>
</dbReference>
<reference evidence="2 3" key="1">
    <citation type="submission" date="2024-04" db="EMBL/GenBank/DDBJ databases">
        <title>Tritrichomonas musculus Genome.</title>
        <authorList>
            <person name="Alves-Ferreira E."/>
            <person name="Grigg M."/>
            <person name="Lorenzi H."/>
            <person name="Galac M."/>
        </authorList>
    </citation>
    <scope>NUCLEOTIDE SEQUENCE [LARGE SCALE GENOMIC DNA]</scope>
    <source>
        <strain evidence="2 3">EAF2021</strain>
    </source>
</reference>
<keyword evidence="1" id="KW-0547">Nucleotide-binding</keyword>
<dbReference type="Pfam" id="PF00071">
    <property type="entry name" value="Ras"/>
    <property type="match status" value="1"/>
</dbReference>
<dbReference type="SMART" id="SM00174">
    <property type="entry name" value="RHO"/>
    <property type="match status" value="1"/>
</dbReference>
<dbReference type="Gene3D" id="3.40.50.300">
    <property type="entry name" value="P-loop containing nucleotide triphosphate hydrolases"/>
    <property type="match status" value="1"/>
</dbReference>
<evidence type="ECO:0000256" key="1">
    <source>
        <dbReference type="ARBA" id="ARBA00022741"/>
    </source>
</evidence>
<gene>
    <name evidence="2" type="ORF">M9Y10_017349</name>
</gene>
<dbReference type="InterPro" id="IPR001806">
    <property type="entry name" value="Small_GTPase"/>
</dbReference>
<dbReference type="Proteomes" id="UP001470230">
    <property type="component" value="Unassembled WGS sequence"/>
</dbReference>
<comment type="caution">
    <text evidence="2">The sequence shown here is derived from an EMBL/GenBank/DDBJ whole genome shotgun (WGS) entry which is preliminary data.</text>
</comment>
<evidence type="ECO:0000313" key="2">
    <source>
        <dbReference type="EMBL" id="KAK8852375.1"/>
    </source>
</evidence>
<dbReference type="NCBIfam" id="TIGR00231">
    <property type="entry name" value="small_GTP"/>
    <property type="match status" value="1"/>
</dbReference>
<accession>A0ABR2HTE9</accession>
<name>A0ABR2HTE9_9EUKA</name>
<dbReference type="EMBL" id="JAPFFF010000023">
    <property type="protein sequence ID" value="KAK8852375.1"/>
    <property type="molecule type" value="Genomic_DNA"/>
</dbReference>